<evidence type="ECO:0000313" key="2">
    <source>
        <dbReference type="Proteomes" id="UP001165121"/>
    </source>
</evidence>
<sequence length="212" mass="24979">MTRGILDTLTVLEHSLIKNGIKWVKREIRQRCGEAGIKYSKAKWRGFWESFQRTWLELYDTSVWNVAGLSNELVARTNNPLERFNRVLNDRFPKPRPIVGPTPRAVVPKLENLEFESWTAFDEYWNRFQDDHLVSYRVRDSATRDQYNRRHPNNLMPAGFQYAFKRYKCKLGCQQSPEDWVSECYATIVSWGVVLGFELRFGLQQPLQKLSG</sequence>
<dbReference type="OrthoDB" id="2422225at2759"/>
<dbReference type="AlphaFoldDB" id="A0A9W6XI87"/>
<keyword evidence="2" id="KW-1185">Reference proteome</keyword>
<name>A0A9W6XI87_9STRA</name>
<dbReference type="Proteomes" id="UP001165121">
    <property type="component" value="Unassembled WGS sequence"/>
</dbReference>
<organism evidence="1 2">
    <name type="scientific">Phytophthora fragariaefolia</name>
    <dbReference type="NCBI Taxonomy" id="1490495"/>
    <lineage>
        <taxon>Eukaryota</taxon>
        <taxon>Sar</taxon>
        <taxon>Stramenopiles</taxon>
        <taxon>Oomycota</taxon>
        <taxon>Peronosporomycetes</taxon>
        <taxon>Peronosporales</taxon>
        <taxon>Peronosporaceae</taxon>
        <taxon>Phytophthora</taxon>
    </lineage>
</organism>
<dbReference type="EMBL" id="BSXT01001127">
    <property type="protein sequence ID" value="GMF38992.1"/>
    <property type="molecule type" value="Genomic_DNA"/>
</dbReference>
<reference evidence="1" key="1">
    <citation type="submission" date="2023-04" db="EMBL/GenBank/DDBJ databases">
        <title>Phytophthora fragariaefolia NBRC 109709.</title>
        <authorList>
            <person name="Ichikawa N."/>
            <person name="Sato H."/>
            <person name="Tonouchi N."/>
        </authorList>
    </citation>
    <scope>NUCLEOTIDE SEQUENCE</scope>
    <source>
        <strain evidence="1">NBRC 109709</strain>
    </source>
</reference>
<protein>
    <submittedName>
        <fullName evidence="1">Unnamed protein product</fullName>
    </submittedName>
</protein>
<evidence type="ECO:0000313" key="1">
    <source>
        <dbReference type="EMBL" id="GMF38992.1"/>
    </source>
</evidence>
<proteinExistence type="predicted"/>
<gene>
    <name evidence="1" type="ORF">Pfra01_001143500</name>
</gene>
<accession>A0A9W6XI87</accession>
<comment type="caution">
    <text evidence="1">The sequence shown here is derived from an EMBL/GenBank/DDBJ whole genome shotgun (WGS) entry which is preliminary data.</text>
</comment>